<name>H5T8T4_9ALTE</name>
<gene>
    <name evidence="1" type="ORF">GPUN_0567</name>
</gene>
<evidence type="ECO:0000313" key="1">
    <source>
        <dbReference type="EMBL" id="GAB54711.1"/>
    </source>
</evidence>
<accession>H5T8T4</accession>
<dbReference type="AlphaFoldDB" id="H5T8T4"/>
<dbReference type="EMBL" id="BAET01000007">
    <property type="protein sequence ID" value="GAB54711.1"/>
    <property type="molecule type" value="Genomic_DNA"/>
</dbReference>
<evidence type="ECO:0000313" key="2">
    <source>
        <dbReference type="Proteomes" id="UP000053586"/>
    </source>
</evidence>
<reference evidence="1 2" key="2">
    <citation type="journal article" date="2017" name="Antonie Van Leeuwenhoek">
        <title>Rhizobium rhizosphaerae sp. nov., a novel species isolated from rice rhizosphere.</title>
        <authorList>
            <person name="Zhao J.J."/>
            <person name="Zhang J."/>
            <person name="Zhang R.J."/>
            <person name="Zhang C.W."/>
            <person name="Yin H.Q."/>
            <person name="Zhang X.X."/>
        </authorList>
    </citation>
    <scope>NUCLEOTIDE SEQUENCE [LARGE SCALE GENOMIC DNA]</scope>
    <source>
        <strain evidence="1 2">ACAM 611</strain>
    </source>
</reference>
<sequence>MNRIADAYIYLQIGSCHMKTVHTVLLITQANTPIYMRNSRNKAAST</sequence>
<organism evidence="1 2">
    <name type="scientific">Glaciecola punicea ACAM 611</name>
    <dbReference type="NCBI Taxonomy" id="1121923"/>
    <lineage>
        <taxon>Bacteria</taxon>
        <taxon>Pseudomonadati</taxon>
        <taxon>Pseudomonadota</taxon>
        <taxon>Gammaproteobacteria</taxon>
        <taxon>Alteromonadales</taxon>
        <taxon>Alteromonadaceae</taxon>
        <taxon>Glaciecola</taxon>
    </lineage>
</organism>
<keyword evidence="2" id="KW-1185">Reference proteome</keyword>
<proteinExistence type="predicted"/>
<reference evidence="1 2" key="1">
    <citation type="journal article" date="2012" name="J. Bacteriol.">
        <title>Genome sequence of proteorhodopsin-containing sea ice bacterium Glaciecola punicea ACAM 611T.</title>
        <authorList>
            <person name="Qin Q.-L."/>
            <person name="Xie B.-B."/>
            <person name="Shu Y.-L."/>
            <person name="Rong J.-C."/>
            <person name="Zhao D.-L."/>
            <person name="Zhang X.-Y."/>
            <person name="Chen X.-L."/>
            <person name="Zhou B.-C."/>
            <person name="Zhanga Y.-Z."/>
        </authorList>
    </citation>
    <scope>NUCLEOTIDE SEQUENCE [LARGE SCALE GENOMIC DNA]</scope>
    <source>
        <strain evidence="1 2">ACAM 611</strain>
    </source>
</reference>
<comment type="caution">
    <text evidence="1">The sequence shown here is derived from an EMBL/GenBank/DDBJ whole genome shotgun (WGS) entry which is preliminary data.</text>
</comment>
<protein>
    <submittedName>
        <fullName evidence="1">Uncharacterized protein</fullName>
    </submittedName>
</protein>
<dbReference type="Proteomes" id="UP000053586">
    <property type="component" value="Unassembled WGS sequence"/>
</dbReference>